<evidence type="ECO:0000313" key="2">
    <source>
        <dbReference type="EMBL" id="KGF43430.1"/>
    </source>
</evidence>
<evidence type="ECO:0008006" key="4">
    <source>
        <dbReference type="Google" id="ProtNLM"/>
    </source>
</evidence>
<gene>
    <name evidence="2" type="ORF">HMPREF0661_12230</name>
</gene>
<dbReference type="EMBL" id="JRNS01000546">
    <property type="protein sequence ID" value="KGF43430.1"/>
    <property type="molecule type" value="Genomic_DNA"/>
</dbReference>
<dbReference type="PROSITE" id="PS51257">
    <property type="entry name" value="PROKAR_LIPOPROTEIN"/>
    <property type="match status" value="1"/>
</dbReference>
<comment type="caution">
    <text evidence="2">The sequence shown here is derived from an EMBL/GenBank/DDBJ whole genome shotgun (WGS) entry which is preliminary data.</text>
</comment>
<dbReference type="AlphaFoldDB" id="A0A096A901"/>
<protein>
    <recommendedName>
        <fullName evidence="4">Lipoprotein</fullName>
    </recommendedName>
</protein>
<evidence type="ECO:0000313" key="3">
    <source>
        <dbReference type="Proteomes" id="UP000029578"/>
    </source>
</evidence>
<dbReference type="Proteomes" id="UP000029578">
    <property type="component" value="Unassembled WGS sequence"/>
</dbReference>
<proteinExistence type="predicted"/>
<feature type="region of interest" description="Disordered" evidence="1">
    <location>
        <begin position="21"/>
        <end position="47"/>
    </location>
</feature>
<name>A0A096A901_9BACT</name>
<accession>A0A096A901</accession>
<evidence type="ECO:0000256" key="1">
    <source>
        <dbReference type="SAM" id="MobiDB-lite"/>
    </source>
</evidence>
<reference evidence="2 3" key="1">
    <citation type="submission" date="2014-07" db="EMBL/GenBank/DDBJ databases">
        <authorList>
            <person name="McCorrison J."/>
            <person name="Sanka R."/>
            <person name="Torralba M."/>
            <person name="Gillis M."/>
            <person name="Haft D.H."/>
            <person name="Methe B."/>
            <person name="Sutton G."/>
            <person name="Nelson K.E."/>
        </authorList>
    </citation>
    <scope>NUCLEOTIDE SEQUENCE [LARGE SCALE GENOMIC DNA]</scope>
    <source>
        <strain evidence="2 3">DNF00666</strain>
    </source>
</reference>
<feature type="compositionally biased region" description="Basic and acidic residues" evidence="1">
    <location>
        <begin position="22"/>
        <end position="47"/>
    </location>
</feature>
<sequence>MIRKLYTFLAVAALMLSSCKKGSQDKPKADSHDIKPIPTEITDKGDQAVKNANKRDAGFISNRVNEVTLTIPCLGVINMDNLDLLPPPNEISKKDSSIIKQLNNGEVFLLQPGTKGIMLTDAGLKLLVRFQMGELWVWKSATK</sequence>
<dbReference type="RefSeq" id="WP_036866910.1">
    <property type="nucleotide sequence ID" value="NZ_JRNS01000546.1"/>
</dbReference>
<organism evidence="2 3">
    <name type="scientific">Prevotella melaninogenica DNF00666</name>
    <dbReference type="NCBI Taxonomy" id="1401073"/>
    <lineage>
        <taxon>Bacteria</taxon>
        <taxon>Pseudomonadati</taxon>
        <taxon>Bacteroidota</taxon>
        <taxon>Bacteroidia</taxon>
        <taxon>Bacteroidales</taxon>
        <taxon>Prevotellaceae</taxon>
        <taxon>Prevotella</taxon>
    </lineage>
</organism>